<evidence type="ECO:0000256" key="5">
    <source>
        <dbReference type="ARBA" id="ARBA00038359"/>
    </source>
</evidence>
<name>A0A6A6SPL0_9PLEO</name>
<feature type="non-terminal residue" evidence="8">
    <location>
        <position position="1"/>
    </location>
</feature>
<reference evidence="8" key="1">
    <citation type="journal article" date="2020" name="Stud. Mycol.">
        <title>101 Dothideomycetes genomes: a test case for predicting lifestyles and emergence of pathogens.</title>
        <authorList>
            <person name="Haridas S."/>
            <person name="Albert R."/>
            <person name="Binder M."/>
            <person name="Bloem J."/>
            <person name="Labutti K."/>
            <person name="Salamov A."/>
            <person name="Andreopoulos B."/>
            <person name="Baker S."/>
            <person name="Barry K."/>
            <person name="Bills G."/>
            <person name="Bluhm B."/>
            <person name="Cannon C."/>
            <person name="Castanera R."/>
            <person name="Culley D."/>
            <person name="Daum C."/>
            <person name="Ezra D."/>
            <person name="Gonzalez J."/>
            <person name="Henrissat B."/>
            <person name="Kuo A."/>
            <person name="Liang C."/>
            <person name="Lipzen A."/>
            <person name="Lutzoni F."/>
            <person name="Magnuson J."/>
            <person name="Mondo S."/>
            <person name="Nolan M."/>
            <person name="Ohm R."/>
            <person name="Pangilinan J."/>
            <person name="Park H.-J."/>
            <person name="Ramirez L."/>
            <person name="Alfaro M."/>
            <person name="Sun H."/>
            <person name="Tritt A."/>
            <person name="Yoshinaga Y."/>
            <person name="Zwiers L.-H."/>
            <person name="Turgeon B."/>
            <person name="Goodwin S."/>
            <person name="Spatafora J."/>
            <person name="Crous P."/>
            <person name="Grigoriev I."/>
        </authorList>
    </citation>
    <scope>NUCLEOTIDE SEQUENCE</scope>
    <source>
        <strain evidence="8">CBS 122681</strain>
    </source>
</reference>
<dbReference type="GO" id="GO:0016020">
    <property type="term" value="C:membrane"/>
    <property type="evidence" value="ECO:0007669"/>
    <property type="project" value="UniProtKB-SubCell"/>
</dbReference>
<dbReference type="PANTHER" id="PTHR33048:SF47">
    <property type="entry name" value="INTEGRAL MEMBRANE PROTEIN-RELATED"/>
    <property type="match status" value="1"/>
</dbReference>
<feature type="transmembrane region" description="Helical" evidence="6">
    <location>
        <begin position="219"/>
        <end position="237"/>
    </location>
</feature>
<comment type="subcellular location">
    <subcellularLocation>
        <location evidence="1">Membrane</location>
        <topology evidence="1">Multi-pass membrane protein</topology>
    </subcellularLocation>
</comment>
<comment type="similarity">
    <text evidence="5">Belongs to the SAT4 family.</text>
</comment>
<accession>A0A6A6SPL0</accession>
<evidence type="ECO:0000256" key="6">
    <source>
        <dbReference type="SAM" id="Phobius"/>
    </source>
</evidence>
<evidence type="ECO:0000256" key="1">
    <source>
        <dbReference type="ARBA" id="ARBA00004141"/>
    </source>
</evidence>
<keyword evidence="9" id="KW-1185">Reference proteome</keyword>
<feature type="domain" description="Rhodopsin" evidence="7">
    <location>
        <begin position="40"/>
        <end position="279"/>
    </location>
</feature>
<dbReference type="Pfam" id="PF20684">
    <property type="entry name" value="Fung_rhodopsin"/>
    <property type="match status" value="1"/>
</dbReference>
<evidence type="ECO:0000256" key="2">
    <source>
        <dbReference type="ARBA" id="ARBA00022692"/>
    </source>
</evidence>
<dbReference type="Proteomes" id="UP000799324">
    <property type="component" value="Unassembled WGS sequence"/>
</dbReference>
<evidence type="ECO:0000313" key="9">
    <source>
        <dbReference type="Proteomes" id="UP000799324"/>
    </source>
</evidence>
<evidence type="ECO:0000256" key="4">
    <source>
        <dbReference type="ARBA" id="ARBA00023136"/>
    </source>
</evidence>
<sequence length="377" mass="42138">PALDPPAGVVPNFQYPGGEHVIGYAIVVLYATLATLSFLLRCYSRVLMKKVHREDALLSLAYDVYIAHMYITYSLAVYPGFHVHQWNITVAGAVQILYNSYVIHALYCVYMMLIKPAILLDLLRLFFTNGQRNALFWISHVLIWLNIAFYSTSVFVAIFQCSPRARAWNFTLEGTCPINMKARLMTTGAINLVSDIAISILPQTVIWKLQLSRPRKNGVAILFGVGVFACACATARLCSLYQTLKTSDKMYTASETALWSGAGMTAGFLIVGVPSIPKVAKTLPCYERIRSKLHSKLRSDEIQSRLGLPSWYKPERRAPRNSLDISEIDQSEFELLQPKTCVRKPMMRVHHEPLAALHMKATELTGVPTPASTSFSA</sequence>
<dbReference type="InterPro" id="IPR052337">
    <property type="entry name" value="SAT4-like"/>
</dbReference>
<evidence type="ECO:0000256" key="3">
    <source>
        <dbReference type="ARBA" id="ARBA00022989"/>
    </source>
</evidence>
<feature type="transmembrane region" description="Helical" evidence="6">
    <location>
        <begin position="21"/>
        <end position="40"/>
    </location>
</feature>
<dbReference type="OrthoDB" id="4682787at2759"/>
<keyword evidence="3 6" id="KW-1133">Transmembrane helix</keyword>
<dbReference type="AlphaFoldDB" id="A0A6A6SPL0"/>
<feature type="transmembrane region" description="Helical" evidence="6">
    <location>
        <begin position="101"/>
        <end position="123"/>
    </location>
</feature>
<proteinExistence type="inferred from homology"/>
<dbReference type="InterPro" id="IPR049326">
    <property type="entry name" value="Rhodopsin_dom_fungi"/>
</dbReference>
<protein>
    <recommendedName>
        <fullName evidence="7">Rhodopsin domain-containing protein</fullName>
    </recommendedName>
</protein>
<dbReference type="PANTHER" id="PTHR33048">
    <property type="entry name" value="PTH11-LIKE INTEGRAL MEMBRANE PROTEIN (AFU_ORTHOLOGUE AFUA_5G11245)"/>
    <property type="match status" value="1"/>
</dbReference>
<keyword evidence="2 6" id="KW-0812">Transmembrane</keyword>
<organism evidence="8 9">
    <name type="scientific">Lophiostoma macrostomum CBS 122681</name>
    <dbReference type="NCBI Taxonomy" id="1314788"/>
    <lineage>
        <taxon>Eukaryota</taxon>
        <taxon>Fungi</taxon>
        <taxon>Dikarya</taxon>
        <taxon>Ascomycota</taxon>
        <taxon>Pezizomycotina</taxon>
        <taxon>Dothideomycetes</taxon>
        <taxon>Pleosporomycetidae</taxon>
        <taxon>Pleosporales</taxon>
        <taxon>Lophiostomataceae</taxon>
        <taxon>Lophiostoma</taxon>
    </lineage>
</organism>
<keyword evidence="4 6" id="KW-0472">Membrane</keyword>
<evidence type="ECO:0000259" key="7">
    <source>
        <dbReference type="Pfam" id="PF20684"/>
    </source>
</evidence>
<gene>
    <name evidence="8" type="ORF">K491DRAFT_611829</name>
</gene>
<feature type="transmembrane region" description="Helical" evidence="6">
    <location>
        <begin position="135"/>
        <end position="159"/>
    </location>
</feature>
<evidence type="ECO:0000313" key="8">
    <source>
        <dbReference type="EMBL" id="KAF2648907.1"/>
    </source>
</evidence>
<feature type="transmembrane region" description="Helical" evidence="6">
    <location>
        <begin position="60"/>
        <end position="81"/>
    </location>
</feature>
<dbReference type="EMBL" id="MU004515">
    <property type="protein sequence ID" value="KAF2648907.1"/>
    <property type="molecule type" value="Genomic_DNA"/>
</dbReference>